<organism evidence="2">
    <name type="scientific">Anguilla anguilla</name>
    <name type="common">European freshwater eel</name>
    <name type="synonym">Muraena anguilla</name>
    <dbReference type="NCBI Taxonomy" id="7936"/>
    <lineage>
        <taxon>Eukaryota</taxon>
        <taxon>Metazoa</taxon>
        <taxon>Chordata</taxon>
        <taxon>Craniata</taxon>
        <taxon>Vertebrata</taxon>
        <taxon>Euteleostomi</taxon>
        <taxon>Actinopterygii</taxon>
        <taxon>Neopterygii</taxon>
        <taxon>Teleostei</taxon>
        <taxon>Anguilliformes</taxon>
        <taxon>Anguillidae</taxon>
        <taxon>Anguilla</taxon>
    </lineage>
</organism>
<accession>A0A0E9SZ89</accession>
<protein>
    <submittedName>
        <fullName evidence="2">Uncharacterized protein</fullName>
    </submittedName>
</protein>
<keyword evidence="1" id="KW-0812">Transmembrane</keyword>
<feature type="transmembrane region" description="Helical" evidence="1">
    <location>
        <begin position="6"/>
        <end position="23"/>
    </location>
</feature>
<reference evidence="2" key="1">
    <citation type="submission" date="2014-11" db="EMBL/GenBank/DDBJ databases">
        <authorList>
            <person name="Amaro Gonzalez C."/>
        </authorList>
    </citation>
    <scope>NUCLEOTIDE SEQUENCE</scope>
</reference>
<evidence type="ECO:0000256" key="1">
    <source>
        <dbReference type="SAM" id="Phobius"/>
    </source>
</evidence>
<dbReference type="EMBL" id="GBXM01062607">
    <property type="protein sequence ID" value="JAH45970.1"/>
    <property type="molecule type" value="Transcribed_RNA"/>
</dbReference>
<proteinExistence type="predicted"/>
<sequence>MIINLLFQNTIILCLVKLFAIYVPKLRAVQRQRGGGRLY</sequence>
<keyword evidence="1" id="KW-1133">Transmembrane helix</keyword>
<reference evidence="2" key="2">
    <citation type="journal article" date="2015" name="Fish Shellfish Immunol.">
        <title>Early steps in the European eel (Anguilla anguilla)-Vibrio vulnificus interaction in the gills: Role of the RtxA13 toxin.</title>
        <authorList>
            <person name="Callol A."/>
            <person name="Pajuelo D."/>
            <person name="Ebbesson L."/>
            <person name="Teles M."/>
            <person name="MacKenzie S."/>
            <person name="Amaro C."/>
        </authorList>
    </citation>
    <scope>NUCLEOTIDE SEQUENCE</scope>
</reference>
<dbReference type="AlphaFoldDB" id="A0A0E9SZ89"/>
<evidence type="ECO:0000313" key="2">
    <source>
        <dbReference type="EMBL" id="JAH45970.1"/>
    </source>
</evidence>
<name>A0A0E9SZ89_ANGAN</name>
<keyword evidence="1" id="KW-0472">Membrane</keyword>